<proteinExistence type="inferred from homology"/>
<dbReference type="KEGG" id="mel:Metbo_2435"/>
<keyword evidence="4 8" id="KW-0460">Magnesium</keyword>
<evidence type="ECO:0000256" key="1">
    <source>
        <dbReference type="ARBA" id="ARBA00022598"/>
    </source>
</evidence>
<feature type="binding site" evidence="8">
    <location>
        <begin position="45"/>
        <end position="46"/>
    </location>
    <ligand>
        <name>GTP</name>
        <dbReference type="ChEBI" id="CHEBI:37565"/>
    </ligand>
</feature>
<dbReference type="AlphaFoldDB" id="F0T6L4"/>
<keyword evidence="6 8" id="KW-0342">GTP-binding</keyword>
<comment type="cofactor">
    <cofactor evidence="8">
        <name>Mg(2+)</name>
        <dbReference type="ChEBI" id="CHEBI:18420"/>
    </cofactor>
    <cofactor evidence="8">
        <name>Mn(2+)</name>
        <dbReference type="ChEBI" id="CHEBI:29035"/>
    </cofactor>
    <text evidence="8">Binds 2 divalent metal cations per subunit. The ions could be magnesium and/or manganese.</text>
</comment>
<dbReference type="InterPro" id="IPR002847">
    <property type="entry name" value="F420-0_gamma-glut_ligase-dom"/>
</dbReference>
<dbReference type="GO" id="GO:0046872">
    <property type="term" value="F:metal ion binding"/>
    <property type="evidence" value="ECO:0007669"/>
    <property type="project" value="UniProtKB-KW"/>
</dbReference>
<dbReference type="Gene3D" id="3.90.1660.10">
    <property type="entry name" value="CofE-like domain"/>
    <property type="match status" value="1"/>
</dbReference>
<dbReference type="GO" id="GO:0052618">
    <property type="term" value="F:coenzyme F420-0:L-glutamate ligase activity"/>
    <property type="evidence" value="ECO:0007669"/>
    <property type="project" value="UniProtKB-UniRule"/>
</dbReference>
<keyword evidence="1 8" id="KW-0436">Ligase</keyword>
<protein>
    <recommendedName>
        <fullName evidence="8">Coenzyme F420:L-glutamate ligase</fullName>
        <ecNumber evidence="8">6.3.2.31</ecNumber>
        <ecNumber evidence="8">6.3.2.34</ecNumber>
    </recommendedName>
    <alternativeName>
        <fullName evidence="8">Coenzyme F420-0:L-glutamate ligase</fullName>
    </alternativeName>
    <alternativeName>
        <fullName evidence="8">Coenzyme F420-1:gamma-L-glutamate ligase</fullName>
    </alternativeName>
</protein>
<evidence type="ECO:0000256" key="6">
    <source>
        <dbReference type="ARBA" id="ARBA00023134"/>
    </source>
</evidence>
<dbReference type="GO" id="GO:0052645">
    <property type="term" value="P:F420-0 metabolic process"/>
    <property type="evidence" value="ECO:0007669"/>
    <property type="project" value="UniProtKB-UniRule"/>
</dbReference>
<organism evidence="10 11">
    <name type="scientific">Methanobacterium lacus (strain AL-21)</name>
    <dbReference type="NCBI Taxonomy" id="877455"/>
    <lineage>
        <taxon>Archaea</taxon>
        <taxon>Methanobacteriati</taxon>
        <taxon>Methanobacteriota</taxon>
        <taxon>Methanomada group</taxon>
        <taxon>Methanobacteria</taxon>
        <taxon>Methanobacteriales</taxon>
        <taxon>Methanobacteriaceae</taxon>
        <taxon>Methanobacterium</taxon>
    </lineage>
</organism>
<dbReference type="PANTHER" id="PTHR47917">
    <property type="match status" value="1"/>
</dbReference>
<dbReference type="GO" id="GO:0005525">
    <property type="term" value="F:GTP binding"/>
    <property type="evidence" value="ECO:0007669"/>
    <property type="project" value="UniProtKB-KW"/>
</dbReference>
<evidence type="ECO:0000259" key="9">
    <source>
        <dbReference type="Pfam" id="PF01996"/>
    </source>
</evidence>
<dbReference type="EMBL" id="CP002551">
    <property type="protein sequence ID" value="ADZ10648.1"/>
    <property type="molecule type" value="Genomic_DNA"/>
</dbReference>
<evidence type="ECO:0000313" key="11">
    <source>
        <dbReference type="Proteomes" id="UP000007490"/>
    </source>
</evidence>
<feature type="binding site" evidence="8">
    <location>
        <begin position="212"/>
        <end position="219"/>
    </location>
    <ligand>
        <name>GTP</name>
        <dbReference type="ChEBI" id="CHEBI:37565"/>
    </ligand>
</feature>
<feature type="domain" description="Coenzyme F420:L-glutamate ligase-like" evidence="9">
    <location>
        <begin position="11"/>
        <end position="226"/>
    </location>
</feature>
<feature type="binding site" evidence="8">
    <location>
        <position position="115"/>
    </location>
    <ligand>
        <name>a divalent metal cation</name>
        <dbReference type="ChEBI" id="CHEBI:60240"/>
        <label>1</label>
    </ligand>
</feature>
<gene>
    <name evidence="8" type="primary">cofE</name>
    <name evidence="10" type="ordered locus">Metbo_2435</name>
</gene>
<dbReference type="PANTHER" id="PTHR47917:SF1">
    <property type="entry name" value="COENZYME F420:L-GLUTAMATE LIGASE"/>
    <property type="match status" value="1"/>
</dbReference>
<keyword evidence="2 8" id="KW-0479">Metal-binding</keyword>
<evidence type="ECO:0000256" key="3">
    <source>
        <dbReference type="ARBA" id="ARBA00022741"/>
    </source>
</evidence>
<comment type="cofactor">
    <cofactor evidence="8">
        <name>K(+)</name>
        <dbReference type="ChEBI" id="CHEBI:29103"/>
    </cofactor>
    <text evidence="8">Monovalent cation. The ion could be potassium.</text>
</comment>
<reference evidence="10 11" key="2">
    <citation type="journal article" date="2014" name="Int. J. Syst. Evol. Microbiol.">
        <title>Methanobacterium paludis sp. nov. and a novel strain of Methanobacterium lacus isolated from northern peatlands.</title>
        <authorList>
            <person name="Cadillo-Quiroz H."/>
            <person name="Brauer S.L."/>
            <person name="Goodson N."/>
            <person name="Yavitt J.B."/>
            <person name="Zinder S.H."/>
        </authorList>
    </citation>
    <scope>NUCLEOTIDE SEQUENCE [LARGE SCALE GENOMIC DNA]</scope>
    <source>
        <strain evidence="10 11">AL-21</strain>
    </source>
</reference>
<feature type="binding site" evidence="8">
    <location>
        <position position="214"/>
    </location>
    <ligand>
        <name>a divalent metal cation</name>
        <dbReference type="ChEBI" id="CHEBI:60240"/>
        <label>2</label>
    </ligand>
</feature>
<dbReference type="Gene3D" id="3.30.1330.100">
    <property type="entry name" value="CofE-like"/>
    <property type="match status" value="1"/>
</dbReference>
<dbReference type="OrthoDB" id="11383at2157"/>
<evidence type="ECO:0000256" key="8">
    <source>
        <dbReference type="HAMAP-Rule" id="MF_01258"/>
    </source>
</evidence>
<dbReference type="Pfam" id="PF01996">
    <property type="entry name" value="F420_ligase"/>
    <property type="match status" value="1"/>
</dbReference>
<keyword evidence="11" id="KW-1185">Reference proteome</keyword>
<dbReference type="eggNOG" id="arCOG02714">
    <property type="taxonomic scope" value="Archaea"/>
</dbReference>
<comment type="catalytic activity">
    <reaction evidence="8">
        <text>oxidized coenzyme F420-1 + GTP + L-glutamate = oxidized coenzyme F420-2 + GDP + phosphate + H(+)</text>
        <dbReference type="Rhea" id="RHEA:30523"/>
        <dbReference type="ChEBI" id="CHEBI:15378"/>
        <dbReference type="ChEBI" id="CHEBI:29985"/>
        <dbReference type="ChEBI" id="CHEBI:37565"/>
        <dbReference type="ChEBI" id="CHEBI:43474"/>
        <dbReference type="ChEBI" id="CHEBI:57922"/>
        <dbReference type="ChEBI" id="CHEBI:58189"/>
        <dbReference type="ChEBI" id="CHEBI:59920"/>
        <dbReference type="EC" id="6.3.2.34"/>
    </reaction>
</comment>
<comment type="similarity">
    <text evidence="8">Belongs to the CofE family.</text>
</comment>
<evidence type="ECO:0000256" key="5">
    <source>
        <dbReference type="ARBA" id="ARBA00022958"/>
    </source>
</evidence>
<dbReference type="NCBIfam" id="NF009809">
    <property type="entry name" value="PRK13293.1"/>
    <property type="match status" value="1"/>
</dbReference>
<sequence length="253" mass="27184">MCVKLIGIKNIPMIGQGDDVGTIIIEAAKSEGLEIMDHDVFVVAETVVSKAEGNLIKLDSIEVSEQALEISEKTSKDPRIVQTIIDESVEIIKVGPNFIISETKHGFVCANAGIDESNVETGFLKPIPHDSDESASIIRTTIESATGKNVAVILSDTQGRPFREGAVGVALGVSGIDPVWNRQGETDLFERELETTTIAVADELASAASIVMGQAAEGLPVIIVRGVEYAEKLRSTTSNIKPILRPKKFDVFR</sequence>
<dbReference type="EC" id="6.3.2.31" evidence="8"/>
<comment type="function">
    <text evidence="8">Catalyzes the GTP-dependent successive addition of two or more gamma-linked L-glutamates to the L-lactyl phosphodiester of 7,8-didemethyl-8-hydroxy-5-deazariboflavin (F420-0) to form coenzyme F420-0-glutamyl-glutamate (F420-2) or polyglutamated F420 derivatives.</text>
</comment>
<reference evidence="11" key="1">
    <citation type="submission" date="2011-02" db="EMBL/GenBank/DDBJ databases">
        <title>Complete sequence of Methanobacterium sp. AL-21.</title>
        <authorList>
            <consortium name="US DOE Joint Genome Institute"/>
            <person name="Lucas S."/>
            <person name="Copeland A."/>
            <person name="Lapidus A."/>
            <person name="Cheng J.-F."/>
            <person name="Goodwin L."/>
            <person name="Pitluck S."/>
            <person name="Chertkov O."/>
            <person name="Detter J.C."/>
            <person name="Han C."/>
            <person name="Tapia R."/>
            <person name="Land M."/>
            <person name="Hauser L."/>
            <person name="Kyrpides N."/>
            <person name="Ivanova N."/>
            <person name="Mikhailova N."/>
            <person name="Pagani I."/>
            <person name="Cadillo-Quiroz H."/>
            <person name="Imachi H."/>
            <person name="Zinder S."/>
            <person name="Liu W."/>
            <person name="Woyke T."/>
        </authorList>
    </citation>
    <scope>NUCLEOTIDE SEQUENCE [LARGE SCALE GENOMIC DNA]</scope>
    <source>
        <strain evidence="11">AL-21</strain>
    </source>
</reference>
<evidence type="ECO:0000313" key="10">
    <source>
        <dbReference type="EMBL" id="ADZ10648.1"/>
    </source>
</evidence>
<comment type="catalytic activity">
    <reaction evidence="8">
        <text>oxidized coenzyme F420-0 + GTP + L-glutamate = oxidized coenzyme F420-1 + GDP + phosphate + H(+)</text>
        <dbReference type="Rhea" id="RHEA:30555"/>
        <dbReference type="ChEBI" id="CHEBI:15378"/>
        <dbReference type="ChEBI" id="CHEBI:29985"/>
        <dbReference type="ChEBI" id="CHEBI:37565"/>
        <dbReference type="ChEBI" id="CHEBI:43474"/>
        <dbReference type="ChEBI" id="CHEBI:58189"/>
        <dbReference type="ChEBI" id="CHEBI:59907"/>
        <dbReference type="ChEBI" id="CHEBI:59920"/>
        <dbReference type="EC" id="6.3.2.31"/>
    </reaction>
</comment>
<feature type="binding site" evidence="8">
    <location>
        <begin position="11"/>
        <end position="14"/>
    </location>
    <ligand>
        <name>GTP</name>
        <dbReference type="ChEBI" id="CHEBI:37565"/>
    </ligand>
</feature>
<accession>F0T6L4</accession>
<dbReference type="GO" id="GO:0052619">
    <property type="term" value="F:coenzyme F420-1:gamma-L-glutamate ligase activity"/>
    <property type="evidence" value="ECO:0007669"/>
    <property type="project" value="UniProtKB-UniRule"/>
</dbReference>
<dbReference type="NCBIfam" id="TIGR01916">
    <property type="entry name" value="F420_cofE"/>
    <property type="match status" value="1"/>
</dbReference>
<keyword evidence="7 8" id="KW-0464">Manganese</keyword>
<feature type="binding site" evidence="8">
    <location>
        <position position="50"/>
    </location>
    <ligand>
        <name>GTP</name>
        <dbReference type="ChEBI" id="CHEBI:37565"/>
    </ligand>
</feature>
<feature type="binding site" evidence="8">
    <location>
        <position position="118"/>
    </location>
    <ligand>
        <name>GTP</name>
        <dbReference type="ChEBI" id="CHEBI:37565"/>
    </ligand>
</feature>
<dbReference type="STRING" id="877455.Metbo_2435"/>
<comment type="pathway">
    <text evidence="8">Cofactor biosynthesis; coenzyme F420 biosynthesis.</text>
</comment>
<comment type="subunit">
    <text evidence="8">Homodimer.</text>
</comment>
<dbReference type="SUPFAM" id="SSF144010">
    <property type="entry name" value="CofE-like"/>
    <property type="match status" value="1"/>
</dbReference>
<evidence type="ECO:0000256" key="4">
    <source>
        <dbReference type="ARBA" id="ARBA00022842"/>
    </source>
</evidence>
<feature type="binding site" evidence="8">
    <location>
        <position position="156"/>
    </location>
    <ligand>
        <name>a divalent metal cation</name>
        <dbReference type="ChEBI" id="CHEBI:60240"/>
        <label>1</label>
    </ligand>
</feature>
<evidence type="ECO:0000256" key="7">
    <source>
        <dbReference type="ARBA" id="ARBA00023211"/>
    </source>
</evidence>
<keyword evidence="3 8" id="KW-0547">Nucleotide-binding</keyword>
<dbReference type="RefSeq" id="WP_013645999.1">
    <property type="nucleotide sequence ID" value="NC_015216.1"/>
</dbReference>
<dbReference type="HAMAP" id="MF_01258">
    <property type="entry name" value="F420_ligase_CofE"/>
    <property type="match status" value="1"/>
</dbReference>
<keyword evidence="5 8" id="KW-0630">Potassium</keyword>
<dbReference type="Proteomes" id="UP000007490">
    <property type="component" value="Chromosome"/>
</dbReference>
<dbReference type="GeneID" id="10278907"/>
<feature type="binding site" evidence="8">
    <location>
        <position position="157"/>
    </location>
    <ligand>
        <name>a divalent metal cation</name>
        <dbReference type="ChEBI" id="CHEBI:60240"/>
        <label>2</label>
    </ligand>
</feature>
<dbReference type="InterPro" id="IPR023659">
    <property type="entry name" value="F420_ligase_CofE_arc"/>
</dbReference>
<dbReference type="UniPathway" id="UPA00071"/>
<name>F0T6L4_METLA</name>
<dbReference type="InterPro" id="IPR008225">
    <property type="entry name" value="F420-0_g-glutamyl_ligase"/>
</dbReference>
<evidence type="ECO:0000256" key="2">
    <source>
        <dbReference type="ARBA" id="ARBA00022723"/>
    </source>
</evidence>
<dbReference type="EC" id="6.3.2.34" evidence="8"/>
<dbReference type="HOGENOM" id="CLU_051152_1_1_2"/>